<evidence type="ECO:0000256" key="3">
    <source>
        <dbReference type="ARBA" id="ARBA00022490"/>
    </source>
</evidence>
<comment type="subcellular location">
    <subcellularLocation>
        <location evidence="1">Cytoplasm</location>
    </subcellularLocation>
</comment>
<dbReference type="GO" id="GO:0050839">
    <property type="term" value="F:cell adhesion molecule binding"/>
    <property type="evidence" value="ECO:0007669"/>
    <property type="project" value="TreeGrafter"/>
</dbReference>
<dbReference type="PANTHER" id="PTHR46559">
    <property type="entry name" value="TYROSINE-PROTEIN PHOSPHATASE NON-RECEPTOR TYPE 11"/>
    <property type="match status" value="1"/>
</dbReference>
<sequence>MKPTTERWFHGSINGAVAERLIKEKGVSGSFLVRNSKTKIGHYVLTVRTKDEPSQDDKVTHIMINHHNNKYDVGAGGEKFNSLAELVEHYKRHPMVVEESGTVINMKYPFNATSITALDIDDRVNELLKKSPHMSGKEGFWEEFEHIQHQECKVLFNRKIGQEDRNMLKNRYKMILPYDYTRVILKKPISFRHNNENHHRQQQYQTSENHCNTSLTPTSTNQSSDSDYINANYIKLVDESTTISPRTKPTPNSKIYIATQGPLPNTVNDFWFMVWQERSDCIVMVTKEIERNKNMCYRYWPTIEQKTVQCGPIEIKILSEVPRKAHGDDYTRREFELRYFASDENNDCLASRRVTQYQYFSWPDQRTPSNPDSILSFLEDINRHPTPRSPLIVHCSAGIGRSGALIVIDMLIDQLKYYGLTYEIDIQRIVKVVRSQRSGLVQTEAQYKFIYLAIQRYIASLKQTRYERGDGGIRPICET</sequence>
<dbReference type="GO" id="GO:0004726">
    <property type="term" value="F:non-membrane spanning protein tyrosine phosphatase activity"/>
    <property type="evidence" value="ECO:0007669"/>
    <property type="project" value="TreeGrafter"/>
</dbReference>
<dbReference type="CDD" id="cd09931">
    <property type="entry name" value="SH2_C-SH2_SHP_like"/>
    <property type="match status" value="1"/>
</dbReference>
<dbReference type="InterPro" id="IPR003595">
    <property type="entry name" value="Tyr_Pase_cat"/>
</dbReference>
<dbReference type="InterPro" id="IPR000242">
    <property type="entry name" value="PTP_cat"/>
</dbReference>
<protein>
    <recommendedName>
        <fullName evidence="2">protein-tyrosine-phosphatase</fullName>
        <ecNumber evidence="2">3.1.3.48</ecNumber>
    </recommendedName>
</protein>
<gene>
    <name evidence="12" type="primary">PTPN11</name>
    <name evidence="12" type="ORF">g.6464</name>
</gene>
<dbReference type="GO" id="GO:0070374">
    <property type="term" value="P:positive regulation of ERK1 and ERK2 cascade"/>
    <property type="evidence" value="ECO:0007669"/>
    <property type="project" value="TreeGrafter"/>
</dbReference>
<dbReference type="InterPro" id="IPR036860">
    <property type="entry name" value="SH2_dom_sf"/>
</dbReference>
<accession>A0A6G1SLK1</accession>
<dbReference type="SMART" id="SM00194">
    <property type="entry name" value="PTPc"/>
    <property type="match status" value="1"/>
</dbReference>
<dbReference type="Gene3D" id="3.90.190.10">
    <property type="entry name" value="Protein tyrosine phosphatase superfamily"/>
    <property type="match status" value="1"/>
</dbReference>
<keyword evidence="6 7" id="KW-0727">SH2 domain</keyword>
<evidence type="ECO:0000256" key="8">
    <source>
        <dbReference type="SAM" id="MobiDB-lite"/>
    </source>
</evidence>
<feature type="domain" description="Tyrosine specific protein phosphatases" evidence="11">
    <location>
        <begin position="372"/>
        <end position="448"/>
    </location>
</feature>
<dbReference type="AlphaFoldDB" id="A0A6G1SLK1"/>
<dbReference type="GO" id="GO:0005737">
    <property type="term" value="C:cytoplasm"/>
    <property type="evidence" value="ECO:0007669"/>
    <property type="project" value="UniProtKB-SubCell"/>
</dbReference>
<evidence type="ECO:0000256" key="5">
    <source>
        <dbReference type="ARBA" id="ARBA00022912"/>
    </source>
</evidence>
<evidence type="ECO:0000256" key="1">
    <source>
        <dbReference type="ARBA" id="ARBA00004496"/>
    </source>
</evidence>
<dbReference type="EMBL" id="GGYP01006320">
    <property type="protein sequence ID" value="MDE51091.1"/>
    <property type="molecule type" value="Transcribed_RNA"/>
</dbReference>
<organism evidence="12">
    <name type="scientific">Aceria tosichella</name>
    <name type="common">wheat curl mite</name>
    <dbReference type="NCBI Taxonomy" id="561515"/>
    <lineage>
        <taxon>Eukaryota</taxon>
        <taxon>Metazoa</taxon>
        <taxon>Ecdysozoa</taxon>
        <taxon>Arthropoda</taxon>
        <taxon>Chelicerata</taxon>
        <taxon>Arachnida</taxon>
        <taxon>Acari</taxon>
        <taxon>Acariformes</taxon>
        <taxon>Trombidiformes</taxon>
        <taxon>Prostigmata</taxon>
        <taxon>Eupodina</taxon>
        <taxon>Eriophyoidea</taxon>
        <taxon>Eriophyidae</taxon>
        <taxon>Eriophyinae</taxon>
        <taxon>Aceriini</taxon>
        <taxon>Aceria</taxon>
    </lineage>
</organism>
<dbReference type="PRINTS" id="PR00401">
    <property type="entry name" value="SH2DOMAIN"/>
</dbReference>
<dbReference type="InterPro" id="IPR016130">
    <property type="entry name" value="Tyr_Pase_AS"/>
</dbReference>
<dbReference type="InterPro" id="IPR029021">
    <property type="entry name" value="Prot-tyrosine_phosphatase-like"/>
</dbReference>
<dbReference type="Pfam" id="PF00102">
    <property type="entry name" value="Y_phosphatase"/>
    <property type="match status" value="1"/>
</dbReference>
<keyword evidence="3" id="KW-0963">Cytoplasm</keyword>
<evidence type="ECO:0000259" key="11">
    <source>
        <dbReference type="PROSITE" id="PS50056"/>
    </source>
</evidence>
<keyword evidence="4" id="KW-0378">Hydrolase</keyword>
<dbReference type="PROSITE" id="PS50056">
    <property type="entry name" value="TYR_PHOSPHATASE_2"/>
    <property type="match status" value="1"/>
</dbReference>
<evidence type="ECO:0000313" key="12">
    <source>
        <dbReference type="EMBL" id="MDE51091.1"/>
    </source>
</evidence>
<feature type="region of interest" description="Disordered" evidence="8">
    <location>
        <begin position="196"/>
        <end position="223"/>
    </location>
</feature>
<feature type="compositionally biased region" description="Polar residues" evidence="8">
    <location>
        <begin position="202"/>
        <end position="223"/>
    </location>
</feature>
<keyword evidence="5" id="KW-0904">Protein phosphatase</keyword>
<evidence type="ECO:0000256" key="6">
    <source>
        <dbReference type="ARBA" id="ARBA00022999"/>
    </source>
</evidence>
<dbReference type="GO" id="GO:0030971">
    <property type="term" value="F:receptor tyrosine kinase binding"/>
    <property type="evidence" value="ECO:0007669"/>
    <property type="project" value="TreeGrafter"/>
</dbReference>
<dbReference type="PROSITE" id="PS00383">
    <property type="entry name" value="TYR_PHOSPHATASE_1"/>
    <property type="match status" value="1"/>
</dbReference>
<dbReference type="Pfam" id="PF00017">
    <property type="entry name" value="SH2"/>
    <property type="match status" value="1"/>
</dbReference>
<dbReference type="PRINTS" id="PR00700">
    <property type="entry name" value="PRTYPHPHTASE"/>
</dbReference>
<evidence type="ECO:0000259" key="10">
    <source>
        <dbReference type="PROSITE" id="PS50055"/>
    </source>
</evidence>
<dbReference type="SMART" id="SM00404">
    <property type="entry name" value="PTPc_motif"/>
    <property type="match status" value="1"/>
</dbReference>
<dbReference type="EC" id="3.1.3.48" evidence="2"/>
<evidence type="ECO:0000256" key="4">
    <source>
        <dbReference type="ARBA" id="ARBA00022801"/>
    </source>
</evidence>
<evidence type="ECO:0000256" key="2">
    <source>
        <dbReference type="ARBA" id="ARBA00013064"/>
    </source>
</evidence>
<feature type="domain" description="Tyrosine-protein phosphatase" evidence="10">
    <location>
        <begin position="140"/>
        <end position="457"/>
    </location>
</feature>
<dbReference type="InterPro" id="IPR000980">
    <property type="entry name" value="SH2"/>
</dbReference>
<reference evidence="12" key="1">
    <citation type="submission" date="2018-10" db="EMBL/GenBank/DDBJ databases">
        <title>Transcriptome assembly of Aceria tosichella (Wheat curl mite) Type 2.</title>
        <authorList>
            <person name="Scully E.D."/>
            <person name="Geib S.M."/>
            <person name="Palmer N.A."/>
            <person name="Gupta A.K."/>
            <person name="Sarath G."/>
            <person name="Tatineni S."/>
        </authorList>
    </citation>
    <scope>NUCLEOTIDE SEQUENCE</scope>
    <source>
        <strain evidence="12">LincolnNE</strain>
    </source>
</reference>
<dbReference type="SMART" id="SM00252">
    <property type="entry name" value="SH2"/>
    <property type="match status" value="1"/>
</dbReference>
<dbReference type="InterPro" id="IPR000387">
    <property type="entry name" value="Tyr_Pase_dom"/>
</dbReference>
<dbReference type="GO" id="GO:0048666">
    <property type="term" value="P:neuron development"/>
    <property type="evidence" value="ECO:0007669"/>
    <property type="project" value="UniProtKB-ARBA"/>
</dbReference>
<dbReference type="SUPFAM" id="SSF55550">
    <property type="entry name" value="SH2 domain"/>
    <property type="match status" value="1"/>
</dbReference>
<dbReference type="PROSITE" id="PS50055">
    <property type="entry name" value="TYR_PHOSPHATASE_PTP"/>
    <property type="match status" value="1"/>
</dbReference>
<dbReference type="PANTHER" id="PTHR46559:SF3">
    <property type="entry name" value="TYROSINE-PROTEIN PHOSPHATASE NON-RECEPTOR TYPE"/>
    <property type="match status" value="1"/>
</dbReference>
<feature type="domain" description="SH2" evidence="9">
    <location>
        <begin position="8"/>
        <end position="110"/>
    </location>
</feature>
<dbReference type="SUPFAM" id="SSF52799">
    <property type="entry name" value="(Phosphotyrosine protein) phosphatases II"/>
    <property type="match status" value="1"/>
</dbReference>
<dbReference type="Gene3D" id="3.30.505.10">
    <property type="entry name" value="SH2 domain"/>
    <property type="match status" value="1"/>
</dbReference>
<dbReference type="PROSITE" id="PS50001">
    <property type="entry name" value="SH2"/>
    <property type="match status" value="1"/>
</dbReference>
<dbReference type="FunFam" id="3.30.505.10:FF:000012">
    <property type="entry name" value="Tyrosine-protein phosphatase non-receptor type"/>
    <property type="match status" value="1"/>
</dbReference>
<name>A0A6G1SLK1_9ACAR</name>
<evidence type="ECO:0000259" key="9">
    <source>
        <dbReference type="PROSITE" id="PS50001"/>
    </source>
</evidence>
<proteinExistence type="predicted"/>
<evidence type="ECO:0000256" key="7">
    <source>
        <dbReference type="PROSITE-ProRule" id="PRU00191"/>
    </source>
</evidence>
<keyword evidence="12" id="KW-0675">Receptor</keyword>